<sequence length="81" mass="9524">MGGTSSEFQDVTTRFYERAGTWDGGHKDTKRRLQAFEHKCKRRLLRISYTDRYTNKYVRNMTAALIGPQEPLATIKRRKLT</sequence>
<keyword evidence="2" id="KW-1185">Reference proteome</keyword>
<dbReference type="Proteomes" id="UP000828390">
    <property type="component" value="Unassembled WGS sequence"/>
</dbReference>
<reference evidence="1" key="1">
    <citation type="journal article" date="2019" name="bioRxiv">
        <title>The Genome of the Zebra Mussel, Dreissena polymorpha: A Resource for Invasive Species Research.</title>
        <authorList>
            <person name="McCartney M.A."/>
            <person name="Auch B."/>
            <person name="Kono T."/>
            <person name="Mallez S."/>
            <person name="Zhang Y."/>
            <person name="Obille A."/>
            <person name="Becker A."/>
            <person name="Abrahante J.E."/>
            <person name="Garbe J."/>
            <person name="Badalamenti J.P."/>
            <person name="Herman A."/>
            <person name="Mangelson H."/>
            <person name="Liachko I."/>
            <person name="Sullivan S."/>
            <person name="Sone E.D."/>
            <person name="Koren S."/>
            <person name="Silverstein K.A.T."/>
            <person name="Beckman K.B."/>
            <person name="Gohl D.M."/>
        </authorList>
    </citation>
    <scope>NUCLEOTIDE SEQUENCE</scope>
    <source>
        <strain evidence="1">Duluth1</strain>
        <tissue evidence="1">Whole animal</tissue>
    </source>
</reference>
<gene>
    <name evidence="1" type="ORF">DPMN_120008</name>
</gene>
<reference evidence="1" key="2">
    <citation type="submission" date="2020-11" db="EMBL/GenBank/DDBJ databases">
        <authorList>
            <person name="McCartney M.A."/>
            <person name="Auch B."/>
            <person name="Kono T."/>
            <person name="Mallez S."/>
            <person name="Becker A."/>
            <person name="Gohl D.M."/>
            <person name="Silverstein K.A.T."/>
            <person name="Koren S."/>
            <person name="Bechman K.B."/>
            <person name="Herman A."/>
            <person name="Abrahante J.E."/>
            <person name="Garbe J."/>
        </authorList>
    </citation>
    <scope>NUCLEOTIDE SEQUENCE</scope>
    <source>
        <strain evidence="1">Duluth1</strain>
        <tissue evidence="1">Whole animal</tissue>
    </source>
</reference>
<evidence type="ECO:0000313" key="1">
    <source>
        <dbReference type="EMBL" id="KAH3818398.1"/>
    </source>
</evidence>
<accession>A0A9D4GMP8</accession>
<protein>
    <submittedName>
        <fullName evidence="1">Uncharacterized protein</fullName>
    </submittedName>
</protein>
<dbReference type="EMBL" id="JAIWYP010000005">
    <property type="protein sequence ID" value="KAH3818398.1"/>
    <property type="molecule type" value="Genomic_DNA"/>
</dbReference>
<name>A0A9D4GMP8_DREPO</name>
<proteinExistence type="predicted"/>
<dbReference type="AlphaFoldDB" id="A0A9D4GMP8"/>
<evidence type="ECO:0000313" key="2">
    <source>
        <dbReference type="Proteomes" id="UP000828390"/>
    </source>
</evidence>
<comment type="caution">
    <text evidence="1">The sequence shown here is derived from an EMBL/GenBank/DDBJ whole genome shotgun (WGS) entry which is preliminary data.</text>
</comment>
<organism evidence="1 2">
    <name type="scientific">Dreissena polymorpha</name>
    <name type="common">Zebra mussel</name>
    <name type="synonym">Mytilus polymorpha</name>
    <dbReference type="NCBI Taxonomy" id="45954"/>
    <lineage>
        <taxon>Eukaryota</taxon>
        <taxon>Metazoa</taxon>
        <taxon>Spiralia</taxon>
        <taxon>Lophotrochozoa</taxon>
        <taxon>Mollusca</taxon>
        <taxon>Bivalvia</taxon>
        <taxon>Autobranchia</taxon>
        <taxon>Heteroconchia</taxon>
        <taxon>Euheterodonta</taxon>
        <taxon>Imparidentia</taxon>
        <taxon>Neoheterodontei</taxon>
        <taxon>Myida</taxon>
        <taxon>Dreissenoidea</taxon>
        <taxon>Dreissenidae</taxon>
        <taxon>Dreissena</taxon>
    </lineage>
</organism>